<organism evidence="4 5">
    <name type="scientific">Lapidilactobacillus gannanensis</name>
    <dbReference type="NCBI Taxonomy" id="2486002"/>
    <lineage>
        <taxon>Bacteria</taxon>
        <taxon>Bacillati</taxon>
        <taxon>Bacillota</taxon>
        <taxon>Bacilli</taxon>
        <taxon>Lactobacillales</taxon>
        <taxon>Lactobacillaceae</taxon>
        <taxon>Lapidilactobacillus</taxon>
    </lineage>
</organism>
<evidence type="ECO:0000256" key="2">
    <source>
        <dbReference type="SAM" id="Phobius"/>
    </source>
</evidence>
<dbReference type="GO" id="GO:0016787">
    <property type="term" value="F:hydrolase activity"/>
    <property type="evidence" value="ECO:0007669"/>
    <property type="project" value="UniProtKB-KW"/>
</dbReference>
<feature type="coiled-coil region" evidence="1">
    <location>
        <begin position="153"/>
        <end position="180"/>
    </location>
</feature>
<sequence>MKNILKVIKVIVVIAVVAAITVVGLNFLIKSPNNQSAKNGLKPQTVKTATTKKVLKKVHYVAIGDSLTYGIGDATENGGYVPLVKSQLANDDRTDVVSQNFGVSGDTSTQVYQRIVKQPKIQRGLAQANLITMTIGANDLMHIINKNVMNMDLKKVESARTTYQANLERLLKKIRSYNKTAPIFLASIYNPFYVYFPQITDMKTAMDDWNATAQKVIKEFDQTYYVDIDQVMTQPKGSVLANNKAKKEALNPYLFTEDHFHPNNRGYQAISQQFIKQIQARKTTWLYQVSK</sequence>
<dbReference type="SUPFAM" id="SSF52266">
    <property type="entry name" value="SGNH hydrolase"/>
    <property type="match status" value="1"/>
</dbReference>
<evidence type="ECO:0000313" key="4">
    <source>
        <dbReference type="EMBL" id="MFD1412098.1"/>
    </source>
</evidence>
<feature type="transmembrane region" description="Helical" evidence="2">
    <location>
        <begin position="7"/>
        <end position="29"/>
    </location>
</feature>
<keyword evidence="2" id="KW-1133">Transmembrane helix</keyword>
<protein>
    <submittedName>
        <fullName evidence="4">SGNH/GDSL hydrolase family protein</fullName>
    </submittedName>
</protein>
<dbReference type="PANTHER" id="PTHR30383">
    <property type="entry name" value="THIOESTERASE 1/PROTEASE 1/LYSOPHOSPHOLIPASE L1"/>
    <property type="match status" value="1"/>
</dbReference>
<keyword evidence="2" id="KW-0812">Transmembrane</keyword>
<accession>A0ABW4BSE3</accession>
<keyword evidence="1" id="KW-0175">Coiled coil</keyword>
<dbReference type="InterPro" id="IPR036514">
    <property type="entry name" value="SGNH_hydro_sf"/>
</dbReference>
<reference evidence="5" key="1">
    <citation type="journal article" date="2019" name="Int. J. Syst. Evol. Microbiol.">
        <title>The Global Catalogue of Microorganisms (GCM) 10K type strain sequencing project: providing services to taxonomists for standard genome sequencing and annotation.</title>
        <authorList>
            <consortium name="The Broad Institute Genomics Platform"/>
            <consortium name="The Broad Institute Genome Sequencing Center for Infectious Disease"/>
            <person name="Wu L."/>
            <person name="Ma J."/>
        </authorList>
    </citation>
    <scope>NUCLEOTIDE SEQUENCE [LARGE SCALE GENOMIC DNA]</scope>
    <source>
        <strain evidence="5">CCM 8937</strain>
    </source>
</reference>
<dbReference type="RefSeq" id="WP_164509198.1">
    <property type="nucleotide sequence ID" value="NZ_RHOT01000008.1"/>
</dbReference>
<keyword evidence="5" id="KW-1185">Reference proteome</keyword>
<dbReference type="PANTHER" id="PTHR30383:SF27">
    <property type="entry name" value="SPORE GERMINATION LIPASE LIPC"/>
    <property type="match status" value="1"/>
</dbReference>
<evidence type="ECO:0000256" key="1">
    <source>
        <dbReference type="SAM" id="Coils"/>
    </source>
</evidence>
<feature type="domain" description="SGNH hydrolase-type esterase" evidence="3">
    <location>
        <begin position="62"/>
        <end position="269"/>
    </location>
</feature>
<name>A0ABW4BSE3_9LACO</name>
<dbReference type="EMBL" id="JBHTOH010000093">
    <property type="protein sequence ID" value="MFD1412098.1"/>
    <property type="molecule type" value="Genomic_DNA"/>
</dbReference>
<comment type="caution">
    <text evidence="4">The sequence shown here is derived from an EMBL/GenBank/DDBJ whole genome shotgun (WGS) entry which is preliminary data.</text>
</comment>
<dbReference type="InterPro" id="IPR013830">
    <property type="entry name" value="SGNH_hydro"/>
</dbReference>
<dbReference type="Proteomes" id="UP001597191">
    <property type="component" value="Unassembled WGS sequence"/>
</dbReference>
<gene>
    <name evidence="4" type="ORF">ACFQ4R_10955</name>
</gene>
<keyword evidence="4" id="KW-0378">Hydrolase</keyword>
<dbReference type="Gene3D" id="3.40.50.1110">
    <property type="entry name" value="SGNH hydrolase"/>
    <property type="match status" value="1"/>
</dbReference>
<dbReference type="CDD" id="cd04506">
    <property type="entry name" value="SGNH_hydrolase_YpmR_like"/>
    <property type="match status" value="1"/>
</dbReference>
<evidence type="ECO:0000313" key="5">
    <source>
        <dbReference type="Proteomes" id="UP001597191"/>
    </source>
</evidence>
<evidence type="ECO:0000259" key="3">
    <source>
        <dbReference type="Pfam" id="PF13472"/>
    </source>
</evidence>
<proteinExistence type="predicted"/>
<keyword evidence="2" id="KW-0472">Membrane</keyword>
<dbReference type="InterPro" id="IPR051532">
    <property type="entry name" value="Ester_Hydrolysis_Enzymes"/>
</dbReference>
<dbReference type="Pfam" id="PF13472">
    <property type="entry name" value="Lipase_GDSL_2"/>
    <property type="match status" value="1"/>
</dbReference>